<accession>A0ABS5Y7S7</accession>
<feature type="region of interest" description="Disordered" evidence="1">
    <location>
        <begin position="1"/>
        <end position="25"/>
    </location>
</feature>
<evidence type="ECO:0000256" key="1">
    <source>
        <dbReference type="SAM" id="MobiDB-lite"/>
    </source>
</evidence>
<reference evidence="2 3" key="1">
    <citation type="journal article" date="2021" name="Genome Biol. Evol.">
        <title>The evolution of interdependence in a four-way mealybug symbiosis.</title>
        <authorList>
            <person name="Garber A.I."/>
            <person name="Kupper M."/>
            <person name="Laetsch D.R."/>
            <person name="Weldon S.R."/>
            <person name="Ladinsky M.S."/>
            <person name="Bjorkman P.J."/>
            <person name="McCutcheon J.P."/>
        </authorList>
    </citation>
    <scope>NUCLEOTIDE SEQUENCE [LARGE SCALE GENOMIC DNA]</scope>
    <source>
        <strain evidence="2">SOD</strain>
    </source>
</reference>
<organism evidence="2 3">
    <name type="scientific">Candidatus Sodalis endolongispinus</name>
    <dbReference type="NCBI Taxonomy" id="2812662"/>
    <lineage>
        <taxon>Bacteria</taxon>
        <taxon>Pseudomonadati</taxon>
        <taxon>Pseudomonadota</taxon>
        <taxon>Gammaproteobacteria</taxon>
        <taxon>Enterobacterales</taxon>
        <taxon>Bruguierivoracaceae</taxon>
        <taxon>Sodalis</taxon>
    </lineage>
</organism>
<gene>
    <name evidence="2" type="ORF">JZM24_00570</name>
</gene>
<dbReference type="RefSeq" id="WP_215668220.1">
    <property type="nucleotide sequence ID" value="NZ_JAFJYC010000001.1"/>
</dbReference>
<name>A0ABS5Y7S7_9GAMM</name>
<sequence length="88" mass="9224">MSSAVVHQRHPGNVEHPKTVLRSPQLGKAPVDVECCGVGLGPTELPVVKGDAGAEPDHEGHGAVQGRTVVDLRLRQTPSASTVEERTS</sequence>
<evidence type="ECO:0000313" key="2">
    <source>
        <dbReference type="EMBL" id="MBT9431038.1"/>
    </source>
</evidence>
<comment type="caution">
    <text evidence="2">The sequence shown here is derived from an EMBL/GenBank/DDBJ whole genome shotgun (WGS) entry which is preliminary data.</text>
</comment>
<dbReference type="Proteomes" id="UP000811282">
    <property type="component" value="Unassembled WGS sequence"/>
</dbReference>
<dbReference type="EMBL" id="JAFJYC010000001">
    <property type="protein sequence ID" value="MBT9431038.1"/>
    <property type="molecule type" value="Genomic_DNA"/>
</dbReference>
<protein>
    <submittedName>
        <fullName evidence="2">Uncharacterized protein</fullName>
    </submittedName>
</protein>
<proteinExistence type="predicted"/>
<keyword evidence="3" id="KW-1185">Reference proteome</keyword>
<evidence type="ECO:0000313" key="3">
    <source>
        <dbReference type="Proteomes" id="UP000811282"/>
    </source>
</evidence>